<reference evidence="2 3" key="1">
    <citation type="submission" date="2015-12" db="EMBL/GenBank/DDBJ databases">
        <title>The genome of Folsomia candida.</title>
        <authorList>
            <person name="Faddeeva A."/>
            <person name="Derks M.F."/>
            <person name="Anvar Y."/>
            <person name="Smit S."/>
            <person name="Van Straalen N."/>
            <person name="Roelofs D."/>
        </authorList>
    </citation>
    <scope>NUCLEOTIDE SEQUENCE [LARGE SCALE GENOMIC DNA]</scope>
    <source>
        <strain evidence="2 3">VU population</strain>
        <tissue evidence="2">Whole body</tissue>
    </source>
</reference>
<keyword evidence="3" id="KW-1185">Reference proteome</keyword>
<gene>
    <name evidence="2" type="ORF">Fcan01_10481</name>
</gene>
<protein>
    <submittedName>
        <fullName evidence="2">Uncharacterized protein</fullName>
    </submittedName>
</protein>
<sequence length="218" mass="23838">MSDDIMVEVTTGPRRDRLSRYSGKENDEPESPNVSPISGETKRLERTPRSSRNNQADVYYEGGTTDDDEQDDIDDLSPEVDWPPRSSKVKKSSRKISTDVAAALELMHEETLHHLTDHEGPESSPPAGTVYHQLTSSSSSGKRSTTPPPSAPSTPPPSGGSLEVRKTMQLSPEIFLGDSSLRAAARRRRLEKKQRLNVARKLSFENGDGGSVDVSPIG</sequence>
<feature type="compositionally biased region" description="Low complexity" evidence="1">
    <location>
        <begin position="135"/>
        <end position="145"/>
    </location>
</feature>
<organism evidence="2 3">
    <name type="scientific">Folsomia candida</name>
    <name type="common">Springtail</name>
    <dbReference type="NCBI Taxonomy" id="158441"/>
    <lineage>
        <taxon>Eukaryota</taxon>
        <taxon>Metazoa</taxon>
        <taxon>Ecdysozoa</taxon>
        <taxon>Arthropoda</taxon>
        <taxon>Hexapoda</taxon>
        <taxon>Collembola</taxon>
        <taxon>Entomobryomorpha</taxon>
        <taxon>Isotomoidea</taxon>
        <taxon>Isotomidae</taxon>
        <taxon>Proisotominae</taxon>
        <taxon>Folsomia</taxon>
    </lineage>
</organism>
<accession>A0A226EAX0</accession>
<comment type="caution">
    <text evidence="2">The sequence shown here is derived from an EMBL/GenBank/DDBJ whole genome shotgun (WGS) entry which is preliminary data.</text>
</comment>
<dbReference type="EMBL" id="LNIX01000005">
    <property type="protein sequence ID" value="OXA53961.1"/>
    <property type="molecule type" value="Genomic_DNA"/>
</dbReference>
<feature type="compositionally biased region" description="Basic and acidic residues" evidence="1">
    <location>
        <begin position="106"/>
        <end position="121"/>
    </location>
</feature>
<feature type="compositionally biased region" description="Pro residues" evidence="1">
    <location>
        <begin position="146"/>
        <end position="158"/>
    </location>
</feature>
<evidence type="ECO:0000313" key="2">
    <source>
        <dbReference type="EMBL" id="OXA53961.1"/>
    </source>
</evidence>
<dbReference type="Proteomes" id="UP000198287">
    <property type="component" value="Unassembled WGS sequence"/>
</dbReference>
<feature type="region of interest" description="Disordered" evidence="1">
    <location>
        <begin position="1"/>
        <end position="171"/>
    </location>
</feature>
<feature type="compositionally biased region" description="Basic and acidic residues" evidence="1">
    <location>
        <begin position="13"/>
        <end position="26"/>
    </location>
</feature>
<dbReference type="AlphaFoldDB" id="A0A226EAX0"/>
<name>A0A226EAX0_FOLCA</name>
<evidence type="ECO:0000256" key="1">
    <source>
        <dbReference type="SAM" id="MobiDB-lite"/>
    </source>
</evidence>
<proteinExistence type="predicted"/>
<feature type="compositionally biased region" description="Acidic residues" evidence="1">
    <location>
        <begin position="64"/>
        <end position="78"/>
    </location>
</feature>
<evidence type="ECO:0000313" key="3">
    <source>
        <dbReference type="Proteomes" id="UP000198287"/>
    </source>
</evidence>